<reference evidence="2" key="1">
    <citation type="journal article" date="2019" name="Int. J. Syst. Evol. Microbiol.">
        <title>The Global Catalogue of Microorganisms (GCM) 10K type strain sequencing project: providing services to taxonomists for standard genome sequencing and annotation.</title>
        <authorList>
            <consortium name="The Broad Institute Genomics Platform"/>
            <consortium name="The Broad Institute Genome Sequencing Center for Infectious Disease"/>
            <person name="Wu L."/>
            <person name="Ma J."/>
        </authorList>
    </citation>
    <scope>NUCLEOTIDE SEQUENCE [LARGE SCALE GENOMIC DNA]</scope>
    <source>
        <strain evidence="2">DT72</strain>
    </source>
</reference>
<dbReference type="Proteomes" id="UP001597286">
    <property type="component" value="Unassembled WGS sequence"/>
</dbReference>
<dbReference type="RefSeq" id="WP_378485430.1">
    <property type="nucleotide sequence ID" value="NZ_JBHUFB010000010.1"/>
</dbReference>
<protein>
    <submittedName>
        <fullName evidence="1">Uncharacterized protein</fullName>
    </submittedName>
</protein>
<accession>A0ABW4P394</accession>
<sequence length="41" mass="4375">MTVTFRPTDNEEQFMGSIEEIFASVADILAGLGLGSSDVPE</sequence>
<proteinExistence type="predicted"/>
<dbReference type="EMBL" id="JBHUFB010000010">
    <property type="protein sequence ID" value="MFD1812918.1"/>
    <property type="molecule type" value="Genomic_DNA"/>
</dbReference>
<name>A0ABW4P394_9NOCA</name>
<comment type="caution">
    <text evidence="1">The sequence shown here is derived from an EMBL/GenBank/DDBJ whole genome shotgun (WGS) entry which is preliminary data.</text>
</comment>
<gene>
    <name evidence="1" type="ORF">ACFSJG_11885</name>
</gene>
<keyword evidence="2" id="KW-1185">Reference proteome</keyword>
<organism evidence="1 2">
    <name type="scientific">Rhodococcus gannanensis</name>
    <dbReference type="NCBI Taxonomy" id="1960308"/>
    <lineage>
        <taxon>Bacteria</taxon>
        <taxon>Bacillati</taxon>
        <taxon>Actinomycetota</taxon>
        <taxon>Actinomycetes</taxon>
        <taxon>Mycobacteriales</taxon>
        <taxon>Nocardiaceae</taxon>
        <taxon>Rhodococcus</taxon>
    </lineage>
</organism>
<evidence type="ECO:0000313" key="1">
    <source>
        <dbReference type="EMBL" id="MFD1812918.1"/>
    </source>
</evidence>
<evidence type="ECO:0000313" key="2">
    <source>
        <dbReference type="Proteomes" id="UP001597286"/>
    </source>
</evidence>